<sequence>MDKVIISRSTKKVVALNRSPQPFEYAVENVYTEGATKTIHHNEQHQKFDDEGNTLYLLPQPQIEINETFTKTIETTEITDDPVMTIQTVQIPKLDDDGNQKTYEKTVRGETVEVTEDPVIDRIYNEETEEYEEIHKTDEDGNSLYWGQVPTGQMIPMFTTQQVEVHKSDEAGNQLYYKTFEEITTTYEDQPPLEIIEDHEEWTEELELAFEEKQVPEVVSFKTHMTEFDENDIFEIQSRPVPKSETDILGEQIVEKDIQIMQVESLNQTLGQQIVELDIRLMQGGL</sequence>
<name>A0ABT9IYC1_9BACL</name>
<dbReference type="RefSeq" id="WP_305991670.1">
    <property type="nucleotide sequence ID" value="NZ_JAVAMP010000003.1"/>
</dbReference>
<keyword evidence="2" id="KW-1185">Reference proteome</keyword>
<organism evidence="1 2">
    <name type="scientific">Chengkuizengella axinellae</name>
    <dbReference type="NCBI Taxonomy" id="3064388"/>
    <lineage>
        <taxon>Bacteria</taxon>
        <taxon>Bacillati</taxon>
        <taxon>Bacillota</taxon>
        <taxon>Bacilli</taxon>
        <taxon>Bacillales</taxon>
        <taxon>Paenibacillaceae</taxon>
        <taxon>Chengkuizengella</taxon>
    </lineage>
</organism>
<comment type="caution">
    <text evidence="1">The sequence shown here is derived from an EMBL/GenBank/DDBJ whole genome shotgun (WGS) entry which is preliminary data.</text>
</comment>
<proteinExistence type="predicted"/>
<dbReference type="EMBL" id="JAVAMP010000003">
    <property type="protein sequence ID" value="MDP5274359.1"/>
    <property type="molecule type" value="Genomic_DNA"/>
</dbReference>
<evidence type="ECO:0000313" key="2">
    <source>
        <dbReference type="Proteomes" id="UP001231941"/>
    </source>
</evidence>
<evidence type="ECO:0000313" key="1">
    <source>
        <dbReference type="EMBL" id="MDP5274359.1"/>
    </source>
</evidence>
<accession>A0ABT9IYC1</accession>
<reference evidence="1 2" key="1">
    <citation type="submission" date="2023-08" db="EMBL/GenBank/DDBJ databases">
        <authorList>
            <person name="Park J.-S."/>
        </authorList>
    </citation>
    <scope>NUCLEOTIDE SEQUENCE [LARGE SCALE GENOMIC DNA]</scope>
    <source>
        <strain evidence="1 2">2205SS18-9</strain>
    </source>
</reference>
<gene>
    <name evidence="1" type="ORF">Q5Y73_09575</name>
</gene>
<dbReference type="Proteomes" id="UP001231941">
    <property type="component" value="Unassembled WGS sequence"/>
</dbReference>
<protein>
    <submittedName>
        <fullName evidence="1">Uncharacterized protein</fullName>
    </submittedName>
</protein>